<dbReference type="InterPro" id="IPR025979">
    <property type="entry name" value="ChrR-like_cupin_dom"/>
</dbReference>
<dbReference type="Gene3D" id="1.10.10.1320">
    <property type="entry name" value="Anti-sigma factor, zinc-finger domain"/>
    <property type="match status" value="1"/>
</dbReference>
<name>A0A9X4YAM2_9GAMM</name>
<dbReference type="Proteomes" id="UP000460751">
    <property type="component" value="Unassembled WGS sequence"/>
</dbReference>
<dbReference type="RefSeq" id="WP_151440679.1">
    <property type="nucleotide sequence ID" value="NZ_WMEX01000002.1"/>
</dbReference>
<dbReference type="EMBL" id="WMEX01000002">
    <property type="protein sequence ID" value="MYL26226.1"/>
    <property type="molecule type" value="Genomic_DNA"/>
</dbReference>
<dbReference type="Gene3D" id="2.60.120.10">
    <property type="entry name" value="Jelly Rolls"/>
    <property type="match status" value="1"/>
</dbReference>
<gene>
    <name evidence="2" type="ORF">GLW01_05395</name>
</gene>
<evidence type="ECO:0000259" key="1">
    <source>
        <dbReference type="Pfam" id="PF12973"/>
    </source>
</evidence>
<dbReference type="InterPro" id="IPR041916">
    <property type="entry name" value="Anti_sigma_zinc_sf"/>
</dbReference>
<evidence type="ECO:0000313" key="2">
    <source>
        <dbReference type="EMBL" id="MYL26226.1"/>
    </source>
</evidence>
<dbReference type="InterPro" id="IPR012807">
    <property type="entry name" value="Anti-sigma_ChrR"/>
</dbReference>
<dbReference type="SUPFAM" id="SSF51182">
    <property type="entry name" value="RmlC-like cupins"/>
    <property type="match status" value="1"/>
</dbReference>
<dbReference type="Pfam" id="PF12973">
    <property type="entry name" value="Cupin_7"/>
    <property type="match status" value="1"/>
</dbReference>
<keyword evidence="3" id="KW-1185">Reference proteome</keyword>
<dbReference type="InterPro" id="IPR011051">
    <property type="entry name" value="RmlC_Cupin_sf"/>
</dbReference>
<sequence length="213" mass="23524">MSTHHPDEVLLMEYSAGTLSEPMALCMRMHLDRCSHCRGQLDMLNSLGAIMLDHSQQASRVSDDLFDNIVAQIDSEPAPREAETEKPAHDSPLERLLGSDLQELPWKRQLADVSVYDLSDRFPGDERVTLQKLCAGGRAPSHSHHGSEATLVLTGAFADANGVFSKGDFVILDQHHDHQPVALHGEDCITLSVMDAPVKLTGRLTRLLNPFIR</sequence>
<evidence type="ECO:0000313" key="3">
    <source>
        <dbReference type="Proteomes" id="UP000460751"/>
    </source>
</evidence>
<feature type="domain" description="ChrR-like cupin" evidence="1">
    <location>
        <begin position="100"/>
        <end position="191"/>
    </location>
</feature>
<protein>
    <submittedName>
        <fullName evidence="2">Anti-sigma factor</fullName>
    </submittedName>
</protein>
<comment type="caution">
    <text evidence="2">The sequence shown here is derived from an EMBL/GenBank/DDBJ whole genome shotgun (WGS) entry which is preliminary data.</text>
</comment>
<dbReference type="AlphaFoldDB" id="A0A9X4YAM2"/>
<dbReference type="InterPro" id="IPR014710">
    <property type="entry name" value="RmlC-like_jellyroll"/>
</dbReference>
<reference evidence="2 3" key="1">
    <citation type="submission" date="2019-11" db="EMBL/GenBank/DDBJ databases">
        <title>Genome sequences of 17 halophilic strains isolated from different environments.</title>
        <authorList>
            <person name="Furrow R.E."/>
        </authorList>
    </citation>
    <scope>NUCLEOTIDE SEQUENCE [LARGE SCALE GENOMIC DNA]</scope>
    <source>
        <strain evidence="2 3">22507_15_FS</strain>
    </source>
</reference>
<dbReference type="NCBIfam" id="TIGR02451">
    <property type="entry name" value="anti_sig_ChrR"/>
    <property type="match status" value="1"/>
</dbReference>
<accession>A0A9X4YAM2</accession>
<proteinExistence type="predicted"/>
<dbReference type="CDD" id="cd20301">
    <property type="entry name" value="cupin_ChrR"/>
    <property type="match status" value="1"/>
</dbReference>
<dbReference type="OrthoDB" id="9801227at2"/>
<organism evidence="2 3">
    <name type="scientific">Vreelandella halophila</name>
    <dbReference type="NCBI Taxonomy" id="86177"/>
    <lineage>
        <taxon>Bacteria</taxon>
        <taxon>Pseudomonadati</taxon>
        <taxon>Pseudomonadota</taxon>
        <taxon>Gammaproteobacteria</taxon>
        <taxon>Oceanospirillales</taxon>
        <taxon>Halomonadaceae</taxon>
        <taxon>Vreelandella</taxon>
    </lineage>
</organism>